<dbReference type="GO" id="GO:0008235">
    <property type="term" value="F:metalloexopeptidase activity"/>
    <property type="evidence" value="ECO:0007669"/>
    <property type="project" value="InterPro"/>
</dbReference>
<evidence type="ECO:0000256" key="7">
    <source>
        <dbReference type="ARBA" id="ARBA00022801"/>
    </source>
</evidence>
<dbReference type="GO" id="GO:0004177">
    <property type="term" value="F:aminopeptidase activity"/>
    <property type="evidence" value="ECO:0007669"/>
    <property type="project" value="UniProtKB-KW"/>
</dbReference>
<sequence>MASAPRAQHNFYLFHLFSPLLLAIQAVNDRNMTRISYLVALSAAAAALQLPLQRPIKNNPHPSFHARPLVSSDTLQDSIDKDRLWERAEDLYALAKKSEDEFNHPTRVIGSPGHLGTLDYIKSELASLGGYYNVSEQEFDAYAGRVKEFRLVIHDTVPNTTTAFSLTPPTKDNEPVFGELILVGDTGCKASDYPRKVKGNIALIQRGKCAFGDKSQLAGRAGAAAAVIYNTVDEELHGELGDGFRRTLGKPSPDHVATFGVSSKDAEEWVENLPRGQILKGSAYIDATVETIRTKNIIAQTTEGDANNCVMLGGHSDSVEEGPGINDDGSGSLSILEVASQLSAFRVENCVRFAWWSAEEEGLLGSEHYVKSLSDKENLNIRLFMDYDMMASPNFAYQIYNATDAENPLGSELLRDLYVDWYTKSELNYTMIEFDGRSDYDPFVRAGIPAGGIATTNQDSLQGAEGVKTAVEVGLFGGEEGEWYDKNYHQIGDDLNNLNMTAWEVNTKLIAHSVATYAASFEGFPERTREVGVASFRKPKCNAYSPQFCRS</sequence>
<evidence type="ECO:0000256" key="6">
    <source>
        <dbReference type="ARBA" id="ARBA00022729"/>
    </source>
</evidence>
<dbReference type="Pfam" id="PF02225">
    <property type="entry name" value="PA"/>
    <property type="match status" value="1"/>
</dbReference>
<dbReference type="InterPro" id="IPR046450">
    <property type="entry name" value="PA_dom_sf"/>
</dbReference>
<evidence type="ECO:0000313" key="12">
    <source>
        <dbReference type="EMBL" id="EFY90552.1"/>
    </source>
</evidence>
<keyword evidence="5 9" id="KW-0479">Metal-binding</keyword>
<dbReference type="GO" id="GO:0046872">
    <property type="term" value="F:metal ion binding"/>
    <property type="evidence" value="ECO:0007669"/>
    <property type="project" value="UniProtKB-KW"/>
</dbReference>
<proteinExistence type="inferred from homology"/>
<dbReference type="OMA" id="PNYEYEV"/>
<keyword evidence="4 9" id="KW-0645">Protease</keyword>
<evidence type="ECO:0000256" key="9">
    <source>
        <dbReference type="RuleBase" id="RU361240"/>
    </source>
</evidence>
<dbReference type="InParanoid" id="E9E0D2"/>
<comment type="similarity">
    <text evidence="2">Belongs to the peptidase M28 family. M28A subfamily.</text>
</comment>
<dbReference type="Pfam" id="PF04389">
    <property type="entry name" value="Peptidase_M28"/>
    <property type="match status" value="1"/>
</dbReference>
<dbReference type="Gene3D" id="3.50.30.30">
    <property type="match status" value="1"/>
</dbReference>
<protein>
    <recommendedName>
        <fullName evidence="9">Peptide hydrolase</fullName>
        <ecNumber evidence="9">3.4.-.-</ecNumber>
    </recommendedName>
</protein>
<dbReference type="SUPFAM" id="SSF53187">
    <property type="entry name" value="Zn-dependent exopeptidases"/>
    <property type="match status" value="1"/>
</dbReference>
<dbReference type="MEROPS" id="M28.001"/>
<dbReference type="EMBL" id="GL698489">
    <property type="protein sequence ID" value="EFY90552.1"/>
    <property type="molecule type" value="Genomic_DNA"/>
</dbReference>
<dbReference type="EC" id="3.4.-.-" evidence="9"/>
<dbReference type="SUPFAM" id="SSF52025">
    <property type="entry name" value="PA domain"/>
    <property type="match status" value="1"/>
</dbReference>
<evidence type="ECO:0000259" key="11">
    <source>
        <dbReference type="Pfam" id="PF04389"/>
    </source>
</evidence>
<dbReference type="FunCoup" id="E9E0D2">
    <property type="interactions" value="34"/>
</dbReference>
<dbReference type="STRING" id="655827.E9E0D2"/>
<evidence type="ECO:0000256" key="3">
    <source>
        <dbReference type="ARBA" id="ARBA00022438"/>
    </source>
</evidence>
<keyword evidence="7 9" id="KW-0378">Hydrolase</keyword>
<accession>E9E0D2</accession>
<evidence type="ECO:0000259" key="10">
    <source>
        <dbReference type="Pfam" id="PF02225"/>
    </source>
</evidence>
<dbReference type="InterPro" id="IPR045175">
    <property type="entry name" value="M28_fam"/>
</dbReference>
<evidence type="ECO:0000256" key="2">
    <source>
        <dbReference type="ARBA" id="ARBA00005957"/>
    </source>
</evidence>
<dbReference type="AlphaFoldDB" id="E9E0D2"/>
<dbReference type="InterPro" id="IPR007484">
    <property type="entry name" value="Peptidase_M28"/>
</dbReference>
<feature type="signal peptide" evidence="9">
    <location>
        <begin position="1"/>
        <end position="23"/>
    </location>
</feature>
<dbReference type="GO" id="GO:0006508">
    <property type="term" value="P:proteolysis"/>
    <property type="evidence" value="ECO:0007669"/>
    <property type="project" value="UniProtKB-KW"/>
</dbReference>
<name>E9E0D2_METAQ</name>
<dbReference type="Proteomes" id="UP000002499">
    <property type="component" value="Unassembled WGS sequence"/>
</dbReference>
<dbReference type="InterPro" id="IPR003137">
    <property type="entry name" value="PA_domain"/>
</dbReference>
<feature type="domain" description="PA" evidence="10">
    <location>
        <begin position="176"/>
        <end position="268"/>
    </location>
</feature>
<feature type="domain" description="Peptidase M28" evidence="11">
    <location>
        <begin position="296"/>
        <end position="512"/>
    </location>
</feature>
<evidence type="ECO:0000256" key="5">
    <source>
        <dbReference type="ARBA" id="ARBA00022723"/>
    </source>
</evidence>
<evidence type="ECO:0000256" key="1">
    <source>
        <dbReference type="ARBA" id="ARBA00001947"/>
    </source>
</evidence>
<dbReference type="PANTHER" id="PTHR12147:SF17">
    <property type="entry name" value="AMINOPEPTIDASE Y"/>
    <property type="match status" value="1"/>
</dbReference>
<comment type="cofactor">
    <cofactor evidence="1">
        <name>Zn(2+)</name>
        <dbReference type="ChEBI" id="CHEBI:29105"/>
    </cofactor>
</comment>
<evidence type="ECO:0000256" key="4">
    <source>
        <dbReference type="ARBA" id="ARBA00022670"/>
    </source>
</evidence>
<keyword evidence="6 9" id="KW-0732">Signal</keyword>
<keyword evidence="8 9" id="KW-0862">Zinc</keyword>
<evidence type="ECO:0000313" key="13">
    <source>
        <dbReference type="Proteomes" id="UP000002499"/>
    </source>
</evidence>
<evidence type="ECO:0000256" key="8">
    <source>
        <dbReference type="ARBA" id="ARBA00022833"/>
    </source>
</evidence>
<dbReference type="PANTHER" id="PTHR12147">
    <property type="entry name" value="METALLOPEPTIDASE M28 FAMILY MEMBER"/>
    <property type="match status" value="1"/>
</dbReference>
<keyword evidence="13" id="KW-1185">Reference proteome</keyword>
<feature type="chain" id="PRO_5005128501" description="Peptide hydrolase" evidence="9">
    <location>
        <begin position="24"/>
        <end position="551"/>
    </location>
</feature>
<dbReference type="HOGENOM" id="CLU_024336_0_1_1"/>
<dbReference type="Gene3D" id="3.40.630.10">
    <property type="entry name" value="Zn peptidases"/>
    <property type="match status" value="1"/>
</dbReference>
<organism evidence="13">
    <name type="scientific">Metarhizium acridum (strain CQMa 102)</name>
    <dbReference type="NCBI Taxonomy" id="655827"/>
    <lineage>
        <taxon>Eukaryota</taxon>
        <taxon>Fungi</taxon>
        <taxon>Dikarya</taxon>
        <taxon>Ascomycota</taxon>
        <taxon>Pezizomycotina</taxon>
        <taxon>Sordariomycetes</taxon>
        <taxon>Hypocreomycetidae</taxon>
        <taxon>Hypocreales</taxon>
        <taxon>Clavicipitaceae</taxon>
        <taxon>Metarhizium</taxon>
    </lineage>
</organism>
<dbReference type="OrthoDB" id="10013407at2759"/>
<gene>
    <name evidence="12" type="ORF">MAC_03330</name>
</gene>
<reference evidence="12 13" key="1">
    <citation type="journal article" date="2011" name="PLoS Genet.">
        <title>Genome sequencing and comparative transcriptomics of the model entomopathogenic fungi Metarhizium anisopliae and M. acridum.</title>
        <authorList>
            <person name="Gao Q."/>
            <person name="Jin K."/>
            <person name="Ying S.H."/>
            <person name="Zhang Y."/>
            <person name="Xiao G."/>
            <person name="Shang Y."/>
            <person name="Duan Z."/>
            <person name="Hu X."/>
            <person name="Xie X.Q."/>
            <person name="Zhou G."/>
            <person name="Peng G."/>
            <person name="Luo Z."/>
            <person name="Huang W."/>
            <person name="Wang B."/>
            <person name="Fang W."/>
            <person name="Wang S."/>
            <person name="Zhong Y."/>
            <person name="Ma L.J."/>
            <person name="St Leger R.J."/>
            <person name="Zhao G.P."/>
            <person name="Pei Y."/>
            <person name="Feng M.G."/>
            <person name="Xia Y."/>
            <person name="Wang C."/>
        </authorList>
    </citation>
    <scope>NUCLEOTIDE SEQUENCE [LARGE SCALE GENOMIC DNA]</scope>
    <source>
        <strain evidence="12 13">CQMa 102</strain>
    </source>
</reference>
<dbReference type="FunFam" id="3.40.630.10:FF:000054">
    <property type="entry name" value="Peptide hydrolase"/>
    <property type="match status" value="1"/>
</dbReference>
<dbReference type="eggNOG" id="KOG2195">
    <property type="taxonomic scope" value="Eukaryota"/>
</dbReference>
<keyword evidence="3 12" id="KW-0031">Aminopeptidase</keyword>